<evidence type="ECO:0008006" key="3">
    <source>
        <dbReference type="Google" id="ProtNLM"/>
    </source>
</evidence>
<accession>A0A3T0N2P0</accession>
<name>A0A3T0N2P0_9RHOB</name>
<gene>
    <name evidence="1" type="ORF">EBB79_10555</name>
</gene>
<reference evidence="1 2" key="1">
    <citation type="submission" date="2018-10" db="EMBL/GenBank/DDBJ databases">
        <title>Parasedimentitalea marina sp. nov., a psychrophilic bacterium isolated from deep seawater of the New Britain Trench.</title>
        <authorList>
            <person name="Cao J."/>
        </authorList>
    </citation>
    <scope>NUCLEOTIDE SEQUENCE [LARGE SCALE GENOMIC DNA]</scope>
    <source>
        <strain evidence="1 2">W43</strain>
    </source>
</reference>
<dbReference type="RefSeq" id="WP_127748833.1">
    <property type="nucleotide sequence ID" value="NZ_CP033219.1"/>
</dbReference>
<evidence type="ECO:0000313" key="1">
    <source>
        <dbReference type="EMBL" id="AZV78274.1"/>
    </source>
</evidence>
<sequence length="72" mass="7394">MKWLTNEILGPLARRVGGQAGAALVALGVAQQHESAVAAVVAWAIVSVGELAVSSRGRKNLADTAKQAWGTN</sequence>
<protein>
    <recommendedName>
        <fullName evidence="3">Holin</fullName>
    </recommendedName>
</protein>
<organism evidence="1 2">
    <name type="scientific">Parasedimentitalea marina</name>
    <dbReference type="NCBI Taxonomy" id="2483033"/>
    <lineage>
        <taxon>Bacteria</taxon>
        <taxon>Pseudomonadati</taxon>
        <taxon>Pseudomonadota</taxon>
        <taxon>Alphaproteobacteria</taxon>
        <taxon>Rhodobacterales</taxon>
        <taxon>Paracoccaceae</taxon>
        <taxon>Parasedimentitalea</taxon>
    </lineage>
</organism>
<dbReference type="EMBL" id="CP033219">
    <property type="protein sequence ID" value="AZV78274.1"/>
    <property type="molecule type" value="Genomic_DNA"/>
</dbReference>
<evidence type="ECO:0000313" key="2">
    <source>
        <dbReference type="Proteomes" id="UP000283063"/>
    </source>
</evidence>
<keyword evidence="2" id="KW-1185">Reference proteome</keyword>
<dbReference type="AlphaFoldDB" id="A0A3T0N2P0"/>
<dbReference type="KEGG" id="sedi:EBB79_10555"/>
<proteinExistence type="predicted"/>
<dbReference type="Proteomes" id="UP000283063">
    <property type="component" value="Chromosome"/>
</dbReference>